<gene>
    <name evidence="1" type="ORF">THF1D04_370015</name>
</gene>
<dbReference type="AlphaFoldDB" id="A0AAU9Q859"/>
<sequence>MTLFFMPHLQLDKDAIQSVKLSSTSMTINEKHHFTQADIPRVIRALTDCGFYSKAQAKSLEIQFALPRYTIQECVEDVVNVYDYTTQQQKSAALDACLQLSGEENVHISQLHRCAQSYSEQA</sequence>
<protein>
    <submittedName>
        <fullName evidence="1">Uncharacterized protein</fullName>
    </submittedName>
</protein>
<proteinExistence type="predicted"/>
<evidence type="ECO:0000313" key="1">
    <source>
        <dbReference type="EMBL" id="CAH1534286.1"/>
    </source>
</evidence>
<name>A0AAU9Q859_9VIBR</name>
<dbReference type="RefSeq" id="WP_409931507.1">
    <property type="nucleotide sequence ID" value="NZ_CAKMTQ010000031.1"/>
</dbReference>
<dbReference type="EMBL" id="CAKMTQ010000031">
    <property type="protein sequence ID" value="CAH1534286.1"/>
    <property type="molecule type" value="Genomic_DNA"/>
</dbReference>
<dbReference type="Proteomes" id="UP001295420">
    <property type="component" value="Unassembled WGS sequence"/>
</dbReference>
<accession>A0AAU9Q859</accession>
<organism evidence="1 2">
    <name type="scientific">Vibrio owensii</name>
    <dbReference type="NCBI Taxonomy" id="696485"/>
    <lineage>
        <taxon>Bacteria</taxon>
        <taxon>Pseudomonadati</taxon>
        <taxon>Pseudomonadota</taxon>
        <taxon>Gammaproteobacteria</taxon>
        <taxon>Vibrionales</taxon>
        <taxon>Vibrionaceae</taxon>
        <taxon>Vibrio</taxon>
    </lineage>
</organism>
<comment type="caution">
    <text evidence="1">The sequence shown here is derived from an EMBL/GenBank/DDBJ whole genome shotgun (WGS) entry which is preliminary data.</text>
</comment>
<reference evidence="1" key="1">
    <citation type="submission" date="2022-01" db="EMBL/GenBank/DDBJ databases">
        <authorList>
            <person name="Lagorce A."/>
        </authorList>
    </citation>
    <scope>NUCLEOTIDE SEQUENCE</scope>
    <source>
        <strain evidence="1">Th15_F1_D04</strain>
    </source>
</reference>
<evidence type="ECO:0000313" key="2">
    <source>
        <dbReference type="Proteomes" id="UP001295420"/>
    </source>
</evidence>